<comment type="subcellular location">
    <subcellularLocation>
        <location evidence="1">Cell membrane</location>
        <topology evidence="1">Multi-pass membrane protein</topology>
    </subcellularLocation>
</comment>
<evidence type="ECO:0000256" key="6">
    <source>
        <dbReference type="ARBA" id="ARBA00038076"/>
    </source>
</evidence>
<dbReference type="PANTHER" id="PTHR30572">
    <property type="entry name" value="MEMBRANE COMPONENT OF TRANSPORTER-RELATED"/>
    <property type="match status" value="1"/>
</dbReference>
<feature type="transmembrane region" description="Helical" evidence="7">
    <location>
        <begin position="280"/>
        <end position="307"/>
    </location>
</feature>
<dbReference type="EMBL" id="CP110232">
    <property type="protein sequence ID" value="WEG72923.1"/>
    <property type="molecule type" value="Genomic_DNA"/>
</dbReference>
<organism evidence="10 11">
    <name type="scientific">Vagococcus intermedius</name>
    <dbReference type="NCBI Taxonomy" id="2991418"/>
    <lineage>
        <taxon>Bacteria</taxon>
        <taxon>Bacillati</taxon>
        <taxon>Bacillota</taxon>
        <taxon>Bacilli</taxon>
        <taxon>Lactobacillales</taxon>
        <taxon>Enterococcaceae</taxon>
        <taxon>Vagococcus</taxon>
    </lineage>
</organism>
<dbReference type="InterPro" id="IPR025857">
    <property type="entry name" value="MacB_PCD"/>
</dbReference>
<keyword evidence="5 7" id="KW-0472">Membrane</keyword>
<dbReference type="AlphaFoldDB" id="A0AAF0CU24"/>
<comment type="similarity">
    <text evidence="6">Belongs to the ABC-4 integral membrane protein family.</text>
</comment>
<feature type="domain" description="MacB-like periplasmic core" evidence="9">
    <location>
        <begin position="21"/>
        <end position="247"/>
    </location>
</feature>
<dbReference type="Pfam" id="PF02687">
    <property type="entry name" value="FtsX"/>
    <property type="match status" value="1"/>
</dbReference>
<dbReference type="Proteomes" id="UP001179647">
    <property type="component" value="Chromosome"/>
</dbReference>
<dbReference type="PANTHER" id="PTHR30572:SF4">
    <property type="entry name" value="ABC TRANSPORTER PERMEASE YTRF"/>
    <property type="match status" value="1"/>
</dbReference>
<dbReference type="GO" id="GO:0005886">
    <property type="term" value="C:plasma membrane"/>
    <property type="evidence" value="ECO:0007669"/>
    <property type="project" value="UniProtKB-SubCell"/>
</dbReference>
<feature type="transmembrane region" description="Helical" evidence="7">
    <location>
        <begin position="327"/>
        <end position="353"/>
    </location>
</feature>
<feature type="transmembrane region" description="Helical" evidence="7">
    <location>
        <begin position="20"/>
        <end position="41"/>
    </location>
</feature>
<dbReference type="RefSeq" id="WP_275468726.1">
    <property type="nucleotide sequence ID" value="NZ_CP110232.1"/>
</dbReference>
<evidence type="ECO:0000256" key="1">
    <source>
        <dbReference type="ARBA" id="ARBA00004651"/>
    </source>
</evidence>
<evidence type="ECO:0000256" key="7">
    <source>
        <dbReference type="SAM" id="Phobius"/>
    </source>
</evidence>
<evidence type="ECO:0000259" key="9">
    <source>
        <dbReference type="Pfam" id="PF12704"/>
    </source>
</evidence>
<protein>
    <submittedName>
        <fullName evidence="10">ABC transporter permease</fullName>
    </submittedName>
</protein>
<reference evidence="10" key="1">
    <citation type="submission" date="2022-10" db="EMBL/GenBank/DDBJ databases">
        <title>Vagococcus sp. isolated from poultry meat.</title>
        <authorList>
            <person name="Johansson P."/>
            <person name="Bjorkroth J."/>
        </authorList>
    </citation>
    <scope>NUCLEOTIDE SEQUENCE</scope>
    <source>
        <strain evidence="10">STAA11</strain>
    </source>
</reference>
<dbReference type="KEGG" id="vie:OL234_08065"/>
<keyword evidence="4 7" id="KW-1133">Transmembrane helix</keyword>
<gene>
    <name evidence="10" type="ORF">OL234_08065</name>
</gene>
<name>A0AAF0CU24_9ENTE</name>
<evidence type="ECO:0000256" key="5">
    <source>
        <dbReference type="ARBA" id="ARBA00023136"/>
    </source>
</evidence>
<sequence length="405" mass="44520">MLKNLLLSTLLSLKAHKLRVFLTMVGIIIGIAAVVTVSAIGEGMKQSSLKMLDTTNSNVARLTYQPNIEDDESETMNTYEDFAFERSDLKVLQEIEQITTLSADYGYGFDSTETISTDLTYFDNQQGGQLMASPGKNKVAYGHDFTEDDQERNVIILTYETMESLLHKKKPEDLLGHAIDVDGDKFQVIGIKAELSEMAMDVQMTDFNNSVPKKAYNSLAKNKPINAIKLKLAPEADREAVVDEANTLLKEYHPELDGNFEEDRSSESMRKQIEDMIQQVIIGLVFITAISLLVGGIGVMNIMYVSVSERKREIGIRRAIGAKPKNIMMQFLLEAAFITLLGGIIGILLGWGIAQIVSSVAGIEAILSLKMTLISAGVSVAIGLIFGVIPAINAARMDPIKAIYQ</sequence>
<dbReference type="InterPro" id="IPR050250">
    <property type="entry name" value="Macrolide_Exporter_MacB"/>
</dbReference>
<keyword evidence="3 7" id="KW-0812">Transmembrane</keyword>
<dbReference type="InterPro" id="IPR003838">
    <property type="entry name" value="ABC3_permease_C"/>
</dbReference>
<feature type="domain" description="ABC3 transporter permease C-terminal" evidence="8">
    <location>
        <begin position="286"/>
        <end position="399"/>
    </location>
</feature>
<keyword evidence="11" id="KW-1185">Reference proteome</keyword>
<evidence type="ECO:0000313" key="10">
    <source>
        <dbReference type="EMBL" id="WEG72923.1"/>
    </source>
</evidence>
<accession>A0AAF0CU24</accession>
<dbReference type="GO" id="GO:0022857">
    <property type="term" value="F:transmembrane transporter activity"/>
    <property type="evidence" value="ECO:0007669"/>
    <property type="project" value="TreeGrafter"/>
</dbReference>
<evidence type="ECO:0000256" key="3">
    <source>
        <dbReference type="ARBA" id="ARBA00022692"/>
    </source>
</evidence>
<evidence type="ECO:0000259" key="8">
    <source>
        <dbReference type="Pfam" id="PF02687"/>
    </source>
</evidence>
<evidence type="ECO:0000256" key="4">
    <source>
        <dbReference type="ARBA" id="ARBA00022989"/>
    </source>
</evidence>
<dbReference type="Pfam" id="PF12704">
    <property type="entry name" value="MacB_PCD"/>
    <property type="match status" value="1"/>
</dbReference>
<evidence type="ECO:0000256" key="2">
    <source>
        <dbReference type="ARBA" id="ARBA00022475"/>
    </source>
</evidence>
<evidence type="ECO:0000313" key="11">
    <source>
        <dbReference type="Proteomes" id="UP001179647"/>
    </source>
</evidence>
<keyword evidence="2" id="KW-1003">Cell membrane</keyword>
<feature type="transmembrane region" description="Helical" evidence="7">
    <location>
        <begin position="373"/>
        <end position="395"/>
    </location>
</feature>
<proteinExistence type="inferred from homology"/>